<dbReference type="AlphaFoldDB" id="A0A8J6YPN0"/>
<evidence type="ECO:0000313" key="2">
    <source>
        <dbReference type="Proteomes" id="UP000631034"/>
    </source>
</evidence>
<protein>
    <submittedName>
        <fullName evidence="1">DUF3126 family protein</fullName>
    </submittedName>
</protein>
<dbReference type="Pfam" id="PF11324">
    <property type="entry name" value="DUF3126"/>
    <property type="match status" value="1"/>
</dbReference>
<name>A0A8J6YPN0_9PROT</name>
<dbReference type="InterPro" id="IPR021473">
    <property type="entry name" value="DUF3126"/>
</dbReference>
<gene>
    <name evidence="1" type="ORF">IHV25_06760</name>
</gene>
<keyword evidence="2" id="KW-1185">Reference proteome</keyword>
<comment type="caution">
    <text evidence="1">The sequence shown here is derived from an EMBL/GenBank/DDBJ whole genome shotgun (WGS) entry which is preliminary data.</text>
</comment>
<reference evidence="1" key="1">
    <citation type="submission" date="2020-10" db="EMBL/GenBank/DDBJ databases">
        <title>Genome sequence of the unusual species of purple photosynthetic bacteria, Phaeovibrio sulfidiphilus DSM 23193, type strain.</title>
        <authorList>
            <person name="Kyndt J.A."/>
            <person name="Meyer T.E."/>
        </authorList>
    </citation>
    <scope>NUCLEOTIDE SEQUENCE</scope>
    <source>
        <strain evidence="1">DSM 23193</strain>
    </source>
</reference>
<dbReference type="Proteomes" id="UP000631034">
    <property type="component" value="Unassembled WGS sequence"/>
</dbReference>
<sequence length="68" mass="7716">MNPAEIRKIQSYLRKLFGNEDIDVNPPPRKEGSCEVLVNGEFVGTIARDEDEGEVSYDFNMVILDIDL</sequence>
<evidence type="ECO:0000313" key="1">
    <source>
        <dbReference type="EMBL" id="MBE1237346.1"/>
    </source>
</evidence>
<dbReference type="RefSeq" id="WP_192534356.1">
    <property type="nucleotide sequence ID" value="NZ_JACZHT010000004.1"/>
</dbReference>
<accession>A0A8J6YPN0</accession>
<organism evidence="1 2">
    <name type="scientific">Phaeovibrio sulfidiphilus</name>
    <dbReference type="NCBI Taxonomy" id="1220600"/>
    <lineage>
        <taxon>Bacteria</taxon>
        <taxon>Pseudomonadati</taxon>
        <taxon>Pseudomonadota</taxon>
        <taxon>Alphaproteobacteria</taxon>
        <taxon>Rhodospirillales</taxon>
        <taxon>Rhodospirillaceae</taxon>
        <taxon>Phaeovibrio</taxon>
    </lineage>
</organism>
<proteinExistence type="predicted"/>
<dbReference type="EMBL" id="JACZHT010000004">
    <property type="protein sequence ID" value="MBE1237346.1"/>
    <property type="molecule type" value="Genomic_DNA"/>
</dbReference>